<sequence>MTLELDAHGFPKTSGIFETIKTVNGQPIALARHMRRALDSARSLGIKMPPEEELRIQLVKLLNEKPFEIGKLRICIYADGYHLSHDGYIEPTNPLRFTFFSQTVTGEEHKQFPYDHRFELLKSAQDEGYDDCILFNVKNEVTESAVANLLFLIEGVWVTPPISAGVLPGVIRAIAIEECEVKVRPIHISEIGDVESAFSLASLRIAQPISHIGEMKLKIGDASQDMEARIRSHAQPHSVG</sequence>
<dbReference type="PANTHER" id="PTHR42743:SF11">
    <property type="entry name" value="AMINODEOXYCHORISMATE LYASE"/>
    <property type="match status" value="1"/>
</dbReference>
<dbReference type="Gene3D" id="3.20.10.10">
    <property type="entry name" value="D-amino Acid Aminotransferase, subunit A, domain 2"/>
    <property type="match status" value="1"/>
</dbReference>
<reference evidence="2" key="1">
    <citation type="submission" date="2020-05" db="EMBL/GenBank/DDBJ databases">
        <authorList>
            <person name="Chiriac C."/>
            <person name="Salcher M."/>
            <person name="Ghai R."/>
            <person name="Kavagutti S V."/>
        </authorList>
    </citation>
    <scope>NUCLEOTIDE SEQUENCE</scope>
</reference>
<dbReference type="GO" id="GO:0046394">
    <property type="term" value="P:carboxylic acid biosynthetic process"/>
    <property type="evidence" value="ECO:0007669"/>
    <property type="project" value="UniProtKB-ARBA"/>
</dbReference>
<dbReference type="InterPro" id="IPR043131">
    <property type="entry name" value="BCAT-like_N"/>
</dbReference>
<dbReference type="GO" id="GO:0003824">
    <property type="term" value="F:catalytic activity"/>
    <property type="evidence" value="ECO:0007669"/>
    <property type="project" value="InterPro"/>
</dbReference>
<dbReference type="PANTHER" id="PTHR42743">
    <property type="entry name" value="AMINO-ACID AMINOTRANSFERASE"/>
    <property type="match status" value="1"/>
</dbReference>
<organism evidence="2">
    <name type="scientific">freshwater metagenome</name>
    <dbReference type="NCBI Taxonomy" id="449393"/>
    <lineage>
        <taxon>unclassified sequences</taxon>
        <taxon>metagenomes</taxon>
        <taxon>ecological metagenomes</taxon>
    </lineage>
</organism>
<dbReference type="InterPro" id="IPR043132">
    <property type="entry name" value="BCAT-like_C"/>
</dbReference>
<name>A0A6J6TE29_9ZZZZ</name>
<protein>
    <submittedName>
        <fullName evidence="2">Unannotated protein</fullName>
    </submittedName>
</protein>
<gene>
    <name evidence="2" type="ORF">UFOPK2827_00258</name>
</gene>
<dbReference type="InterPro" id="IPR001544">
    <property type="entry name" value="Aminotrans_IV"/>
</dbReference>
<dbReference type="InterPro" id="IPR050571">
    <property type="entry name" value="Class-IV_PLP-Dep_Aminotrnsfr"/>
</dbReference>
<evidence type="ECO:0000256" key="1">
    <source>
        <dbReference type="ARBA" id="ARBA00009320"/>
    </source>
</evidence>
<dbReference type="Gene3D" id="3.30.470.10">
    <property type="match status" value="1"/>
</dbReference>
<dbReference type="EMBL" id="CAEZZE010000026">
    <property type="protein sequence ID" value="CAB4745436.1"/>
    <property type="molecule type" value="Genomic_DNA"/>
</dbReference>
<dbReference type="SUPFAM" id="SSF56752">
    <property type="entry name" value="D-aminoacid aminotransferase-like PLP-dependent enzymes"/>
    <property type="match status" value="1"/>
</dbReference>
<evidence type="ECO:0000313" key="2">
    <source>
        <dbReference type="EMBL" id="CAB4745436.1"/>
    </source>
</evidence>
<dbReference type="AlphaFoldDB" id="A0A6J6TE29"/>
<accession>A0A6J6TE29</accession>
<proteinExistence type="inferred from homology"/>
<dbReference type="InterPro" id="IPR036038">
    <property type="entry name" value="Aminotransferase-like"/>
</dbReference>
<comment type="similarity">
    <text evidence="1">Belongs to the class-IV pyridoxal-phosphate-dependent aminotransferase family.</text>
</comment>
<dbReference type="Pfam" id="PF01063">
    <property type="entry name" value="Aminotran_4"/>
    <property type="match status" value="1"/>
</dbReference>